<dbReference type="RefSeq" id="WP_162361943.1">
    <property type="nucleotide sequence ID" value="NZ_CP047591.1"/>
</dbReference>
<feature type="domain" description="SLH" evidence="2">
    <location>
        <begin position="762"/>
        <end position="825"/>
    </location>
</feature>
<feature type="domain" description="SLH" evidence="2">
    <location>
        <begin position="702"/>
        <end position="761"/>
    </location>
</feature>
<dbReference type="InterPro" id="IPR001119">
    <property type="entry name" value="SLH_dom"/>
</dbReference>
<proteinExistence type="predicted"/>
<accession>A0A6P1MG63</accession>
<organism evidence="3 4">
    <name type="scientific">Aminipila terrae</name>
    <dbReference type="NCBI Taxonomy" id="2697030"/>
    <lineage>
        <taxon>Bacteria</taxon>
        <taxon>Bacillati</taxon>
        <taxon>Bacillota</taxon>
        <taxon>Clostridia</taxon>
        <taxon>Peptostreptococcales</taxon>
        <taxon>Anaerovoracaceae</taxon>
        <taxon>Aminipila</taxon>
    </lineage>
</organism>
<dbReference type="SUPFAM" id="SSF49464">
    <property type="entry name" value="Carboxypeptidase regulatory domain-like"/>
    <property type="match status" value="1"/>
</dbReference>
<dbReference type="Gene3D" id="2.60.40.1120">
    <property type="entry name" value="Carboxypeptidase-like, regulatory domain"/>
    <property type="match status" value="1"/>
</dbReference>
<dbReference type="Gene3D" id="2.160.20.110">
    <property type="match status" value="1"/>
</dbReference>
<dbReference type="InterPro" id="IPR051465">
    <property type="entry name" value="Cell_Envelope_Struct_Comp"/>
</dbReference>
<dbReference type="Proteomes" id="UP000463883">
    <property type="component" value="Chromosome"/>
</dbReference>
<keyword evidence="4" id="KW-1185">Reference proteome</keyword>
<dbReference type="KEGG" id="amic:Ami3637_06945"/>
<sequence length="886" mass="92951">MLPPLPTANQYASAAPAAESGTDYELNDTDKTLTIKTAKGAAFWSANSANYLDYNVKLDADIDIGEFLWSPVGSGFGDVFTGDFDGQGHTITGLTVNEDSAFVGLFGVVNEVTMKNVGLINSSITGKCTKNGTTFAGGIVGFADGGTIANCYNTGTLTANTDKGSTNVGGITSGDCSATNCYYRSDCMTGTVDNNGTSLTDAQMKAAAGEPDAMIDKLNGWVNDGGPTDYYTWKADSTSNPTNDGYPIFRTVLKPTPSFTAVTSIKDVPTMAAIGIDLTLSGTVAPTNATNKTILWSVKNAGTTGATITGGKLKTTGEGTATVTATITNGATESTDYTQDFNITVKPAIATVSGKITAYDDTPVNNATVMILLRSGNLEATTDASGNYSIANVPYGIHNIVVSYTVNGKEVKLNESIVVNNSGITKDIKLNTGSRGTSVEMGSDTPFVAVDRLGYQYDANLTTDEITAVGNGGTATIKLVAIKKAATEVSSDEGLIGTIATGKTLGYFIDLRILKTVIASDNSTITSEQPQTTLANSISVSIPIPAEMQGKDGTSVYRVHSGVAQALQKDTPDANGEYFTISPDGKYVTAYVKNFSTYAIGYTGSGTSGGSSGGGGGSSNSYNTITATAGEGGSISPSGSVSVRQGLSKVFTFTPDSGYQISDVVVDDKSVGVKTSYTFENIQKSHVIKVTFKKSESTTQKTEDGFKDVTQKDWFYNSVMNAVEKGWFKGTSDTTFGPSLSTNRGMIATALWRIEKEPTTAAASIFKDVANGSWYYNGISWAQANKIVEGYGNGKFGPQDNITREQMASILYRYATFKGYDTSKTSGLDGFTDAGSISQYAKVSMAWAVENGLISGKGKGILDPKKGATRGEVATILTRFNNLYQK</sequence>
<dbReference type="AlphaFoldDB" id="A0A6P1MG63"/>
<dbReference type="PROSITE" id="PS51272">
    <property type="entry name" value="SLH"/>
    <property type="match status" value="3"/>
</dbReference>
<feature type="domain" description="SLH" evidence="2">
    <location>
        <begin position="828"/>
        <end position="886"/>
    </location>
</feature>
<dbReference type="InterPro" id="IPR008969">
    <property type="entry name" value="CarboxyPept-like_regulatory"/>
</dbReference>
<name>A0A6P1MG63_9FIRM</name>
<keyword evidence="1" id="KW-0677">Repeat</keyword>
<protein>
    <recommendedName>
        <fullName evidence="2">SLH domain-containing protein</fullName>
    </recommendedName>
</protein>
<evidence type="ECO:0000313" key="3">
    <source>
        <dbReference type="EMBL" id="QHI72173.1"/>
    </source>
</evidence>
<dbReference type="Pfam" id="PF00395">
    <property type="entry name" value="SLH"/>
    <property type="match status" value="3"/>
</dbReference>
<dbReference type="Pfam" id="PF13620">
    <property type="entry name" value="CarboxypepD_reg"/>
    <property type="match status" value="1"/>
</dbReference>
<evidence type="ECO:0000256" key="1">
    <source>
        <dbReference type="ARBA" id="ARBA00022737"/>
    </source>
</evidence>
<evidence type="ECO:0000313" key="4">
    <source>
        <dbReference type="Proteomes" id="UP000463883"/>
    </source>
</evidence>
<gene>
    <name evidence="3" type="ORF">Ami3637_06945</name>
</gene>
<evidence type="ECO:0000259" key="2">
    <source>
        <dbReference type="PROSITE" id="PS51272"/>
    </source>
</evidence>
<dbReference type="Gene3D" id="2.60.40.1080">
    <property type="match status" value="1"/>
</dbReference>
<dbReference type="EMBL" id="CP047591">
    <property type="protein sequence ID" value="QHI72173.1"/>
    <property type="molecule type" value="Genomic_DNA"/>
</dbReference>
<dbReference type="PANTHER" id="PTHR43308:SF1">
    <property type="entry name" value="OUTER MEMBRANE PROTEIN ALPHA"/>
    <property type="match status" value="1"/>
</dbReference>
<dbReference type="PANTHER" id="PTHR43308">
    <property type="entry name" value="OUTER MEMBRANE PROTEIN ALPHA-RELATED"/>
    <property type="match status" value="1"/>
</dbReference>
<reference evidence="3 4" key="1">
    <citation type="submission" date="2020-01" db="EMBL/GenBank/DDBJ databases">
        <title>Genomic analysis of Aminipila sp. CBA3637.</title>
        <authorList>
            <person name="Kim Y.B."/>
            <person name="Roh S.W."/>
        </authorList>
    </citation>
    <scope>NUCLEOTIDE SEQUENCE [LARGE SCALE GENOMIC DNA]</scope>
    <source>
        <strain evidence="3 4">CBA3637</strain>
    </source>
</reference>